<feature type="signal peptide" evidence="1">
    <location>
        <begin position="1"/>
        <end position="21"/>
    </location>
</feature>
<feature type="chain" id="PRO_5020374132" description="HmuY protein" evidence="1">
    <location>
        <begin position="22"/>
        <end position="355"/>
    </location>
</feature>
<dbReference type="EMBL" id="SIXF01000030">
    <property type="protein sequence ID" value="TBO40030.1"/>
    <property type="molecule type" value="Genomic_DNA"/>
</dbReference>
<dbReference type="RefSeq" id="WP_131031989.1">
    <property type="nucleotide sequence ID" value="NZ_SIXF01000030.1"/>
</dbReference>
<protein>
    <recommendedName>
        <fullName evidence="4">HmuY protein</fullName>
    </recommendedName>
</protein>
<proteinExistence type="predicted"/>
<organism evidence="2 3">
    <name type="scientific">Pedobacter kyonggii</name>
    <dbReference type="NCBI Taxonomy" id="1926871"/>
    <lineage>
        <taxon>Bacteria</taxon>
        <taxon>Pseudomonadati</taxon>
        <taxon>Bacteroidota</taxon>
        <taxon>Sphingobacteriia</taxon>
        <taxon>Sphingobacteriales</taxon>
        <taxon>Sphingobacteriaceae</taxon>
        <taxon>Pedobacter</taxon>
    </lineage>
</organism>
<dbReference type="InterPro" id="IPR025921">
    <property type="entry name" value="HmuY"/>
</dbReference>
<evidence type="ECO:0000313" key="3">
    <source>
        <dbReference type="Proteomes" id="UP000291819"/>
    </source>
</evidence>
<reference evidence="2 3" key="1">
    <citation type="submission" date="2019-02" db="EMBL/GenBank/DDBJ databases">
        <title>Pedobacter kyonggii whole genome sequence analysis.</title>
        <authorList>
            <person name="Dahal R.H."/>
        </authorList>
    </citation>
    <scope>NUCLEOTIDE SEQUENCE [LARGE SCALE GENOMIC DNA]</scope>
    <source>
        <strain evidence="2 3">K-4-11-1</strain>
    </source>
</reference>
<evidence type="ECO:0008006" key="4">
    <source>
        <dbReference type="Google" id="ProtNLM"/>
    </source>
</evidence>
<dbReference type="OrthoDB" id="1091850at2"/>
<dbReference type="PROSITE" id="PS51257">
    <property type="entry name" value="PROKAR_LIPOPROTEIN"/>
    <property type="match status" value="1"/>
</dbReference>
<keyword evidence="3" id="KW-1185">Reference proteome</keyword>
<name>A0A4Q9H835_9SPHI</name>
<keyword evidence="1" id="KW-0732">Signal</keyword>
<dbReference type="Proteomes" id="UP000291819">
    <property type="component" value="Unassembled WGS sequence"/>
</dbReference>
<gene>
    <name evidence="2" type="ORF">EYS08_21230</name>
</gene>
<comment type="caution">
    <text evidence="2">The sequence shown here is derived from an EMBL/GenBank/DDBJ whole genome shotgun (WGS) entry which is preliminary data.</text>
</comment>
<accession>A0A4Q9H835</accession>
<evidence type="ECO:0000313" key="2">
    <source>
        <dbReference type="EMBL" id="TBO40030.1"/>
    </source>
</evidence>
<sequence length="355" mass="37963">MNKLNSLIAIAFLAVTFTACKKNTEEPIFVAPPSDGSTLTLNGLIGAEAGSAAGNSVYVDFSADKQTAIERDSWDLGFYSGTDFKVILNSSNGASVSVINKTDLNAVTIADFDPNALKVGQGLGNFSIVDDGREANILNKTAIAAISSTDAENKVYIINRKGGAATVLANEELYKIRIIRKGTTGYTLQYAKVTEITFKTLDVIKNAEANFQFASLVKGTAVTAEPAKASWDIVWGYSMYWTSTFPYAFSDMVFINNIAGVSAASVAVTDTKNYTTFSESDIASITFLANRDVIGSKWRTSPNSQGVGGAVDSKVFYVIKDGSGNVYKLKFVSYISADGGTRGKPVIEYKLVKKG</sequence>
<dbReference type="CDD" id="cd12105">
    <property type="entry name" value="HmuY"/>
    <property type="match status" value="1"/>
</dbReference>
<evidence type="ECO:0000256" key="1">
    <source>
        <dbReference type="SAM" id="SignalP"/>
    </source>
</evidence>
<dbReference type="AlphaFoldDB" id="A0A4Q9H835"/>
<dbReference type="Pfam" id="PF14064">
    <property type="entry name" value="HmuY"/>
    <property type="match status" value="1"/>
</dbReference>